<name>A0A1W1YNT1_9BACT</name>
<evidence type="ECO:0000313" key="4">
    <source>
        <dbReference type="EMBL" id="SMC37793.1"/>
    </source>
</evidence>
<dbReference type="STRING" id="1121400.SAMN02746065_101228"/>
<dbReference type="SUPFAM" id="SSF52172">
    <property type="entry name" value="CheY-like"/>
    <property type="match status" value="1"/>
</dbReference>
<protein>
    <submittedName>
        <fullName evidence="4">Sigma-B regulation protein RsbU (Phosphoserine phosphatase)</fullName>
    </submittedName>
</protein>
<feature type="domain" description="Response regulatory" evidence="3">
    <location>
        <begin position="8"/>
        <end position="124"/>
    </location>
</feature>
<accession>A0A1W1YNT1</accession>
<dbReference type="InterPro" id="IPR001932">
    <property type="entry name" value="PPM-type_phosphatase-like_dom"/>
</dbReference>
<dbReference type="PANTHER" id="PTHR43156:SF2">
    <property type="entry name" value="STAGE II SPORULATION PROTEIN E"/>
    <property type="match status" value="1"/>
</dbReference>
<organism evidence="4 5">
    <name type="scientific">Desulfocicer vacuolatum DSM 3385</name>
    <dbReference type="NCBI Taxonomy" id="1121400"/>
    <lineage>
        <taxon>Bacteria</taxon>
        <taxon>Pseudomonadati</taxon>
        <taxon>Thermodesulfobacteriota</taxon>
        <taxon>Desulfobacteria</taxon>
        <taxon>Desulfobacterales</taxon>
        <taxon>Desulfobacteraceae</taxon>
        <taxon>Desulfocicer</taxon>
    </lineage>
</organism>
<dbReference type="SMART" id="SM00448">
    <property type="entry name" value="REC"/>
    <property type="match status" value="1"/>
</dbReference>
<keyword evidence="2" id="KW-0597">Phosphoprotein</keyword>
<sequence>MFTTHPMTILAIDDHPLNLKIIEKALSKEGYRVLCADNGPEGRKLAVEQHPSLILLDITMPGETGFDVIRALKKNFITTAIPVIFLTASHSVKSKLKGFQLGAVDYITKPFHPQEVIARIQLHLKLSIASNSLITAQAGRLRQITQAQASLLPTPEAHPDATFGVFYKTMEEAGGDFYDIIDVAKDIKGYFVADFSGHGIETSYMTYSLKALLTQNFIPVYKPVESMKIINDVLVELLPEEKYLTACYLLINRITGIATIINAGHLPVILLPVSGAPHLVKTDGDILGMFTDATFGMMQFKVHPGDRLFMYTDGLVESVKNKITWCRGADTLLPMFKKAPPLPIKEMSRRLVQTIFNNSGPPEDDILLLSIEV</sequence>
<keyword evidence="5" id="KW-1185">Reference proteome</keyword>
<dbReference type="Pfam" id="PF07228">
    <property type="entry name" value="SpoIIE"/>
    <property type="match status" value="1"/>
</dbReference>
<dbReference type="PANTHER" id="PTHR43156">
    <property type="entry name" value="STAGE II SPORULATION PROTEIN E-RELATED"/>
    <property type="match status" value="1"/>
</dbReference>
<reference evidence="4 5" key="1">
    <citation type="submission" date="2017-04" db="EMBL/GenBank/DDBJ databases">
        <authorList>
            <person name="Afonso C.L."/>
            <person name="Miller P.J."/>
            <person name="Scott M.A."/>
            <person name="Spackman E."/>
            <person name="Goraichik I."/>
            <person name="Dimitrov K.M."/>
            <person name="Suarez D.L."/>
            <person name="Swayne D.E."/>
        </authorList>
    </citation>
    <scope>NUCLEOTIDE SEQUENCE [LARGE SCALE GENOMIC DNA]</scope>
    <source>
        <strain evidence="4 5">DSM 3385</strain>
    </source>
</reference>
<dbReference type="SMART" id="SM00331">
    <property type="entry name" value="PP2C_SIG"/>
    <property type="match status" value="1"/>
</dbReference>
<dbReference type="InterPro" id="IPR011006">
    <property type="entry name" value="CheY-like_superfamily"/>
</dbReference>
<dbReference type="Proteomes" id="UP000192418">
    <property type="component" value="Unassembled WGS sequence"/>
</dbReference>
<dbReference type="Gene3D" id="3.40.50.2300">
    <property type="match status" value="1"/>
</dbReference>
<evidence type="ECO:0000313" key="5">
    <source>
        <dbReference type="Proteomes" id="UP000192418"/>
    </source>
</evidence>
<dbReference type="AlphaFoldDB" id="A0A1W1YNT1"/>
<dbReference type="RefSeq" id="WP_232366988.1">
    <property type="nucleotide sequence ID" value="NZ_FWXY01000001.1"/>
</dbReference>
<dbReference type="InterPro" id="IPR052016">
    <property type="entry name" value="Bact_Sigma-Reg"/>
</dbReference>
<dbReference type="Gene3D" id="3.60.40.10">
    <property type="entry name" value="PPM-type phosphatase domain"/>
    <property type="match status" value="1"/>
</dbReference>
<dbReference type="GO" id="GO:0000160">
    <property type="term" value="P:phosphorelay signal transduction system"/>
    <property type="evidence" value="ECO:0007669"/>
    <property type="project" value="InterPro"/>
</dbReference>
<dbReference type="InterPro" id="IPR001789">
    <property type="entry name" value="Sig_transdc_resp-reg_receiver"/>
</dbReference>
<dbReference type="EMBL" id="FWXY01000001">
    <property type="protein sequence ID" value="SMC37793.1"/>
    <property type="molecule type" value="Genomic_DNA"/>
</dbReference>
<evidence type="ECO:0000259" key="3">
    <source>
        <dbReference type="PROSITE" id="PS50110"/>
    </source>
</evidence>
<proteinExistence type="predicted"/>
<dbReference type="InterPro" id="IPR036457">
    <property type="entry name" value="PPM-type-like_dom_sf"/>
</dbReference>
<evidence type="ECO:0000256" key="1">
    <source>
        <dbReference type="ARBA" id="ARBA00022801"/>
    </source>
</evidence>
<dbReference type="SUPFAM" id="SSF81606">
    <property type="entry name" value="PP2C-like"/>
    <property type="match status" value="1"/>
</dbReference>
<feature type="modified residue" description="4-aspartylphosphate" evidence="2">
    <location>
        <position position="57"/>
    </location>
</feature>
<dbReference type="Pfam" id="PF00072">
    <property type="entry name" value="Response_reg"/>
    <property type="match status" value="1"/>
</dbReference>
<dbReference type="GO" id="GO:0016791">
    <property type="term" value="F:phosphatase activity"/>
    <property type="evidence" value="ECO:0007669"/>
    <property type="project" value="TreeGrafter"/>
</dbReference>
<gene>
    <name evidence="4" type="ORF">SAMN02746065_101228</name>
</gene>
<keyword evidence="1" id="KW-0378">Hydrolase</keyword>
<evidence type="ECO:0000256" key="2">
    <source>
        <dbReference type="PROSITE-ProRule" id="PRU00169"/>
    </source>
</evidence>
<dbReference type="PROSITE" id="PS50110">
    <property type="entry name" value="RESPONSE_REGULATORY"/>
    <property type="match status" value="1"/>
</dbReference>